<dbReference type="GO" id="GO:0006508">
    <property type="term" value="P:proteolysis"/>
    <property type="evidence" value="ECO:0007669"/>
    <property type="project" value="UniProtKB-KW"/>
</dbReference>
<dbReference type="InterPro" id="IPR034197">
    <property type="entry name" value="Peptidases_S8_3"/>
</dbReference>
<dbReference type="Gene3D" id="2.60.40.2310">
    <property type="match status" value="1"/>
</dbReference>
<dbReference type="AlphaFoldDB" id="A0AA88R463"/>
<dbReference type="PRINTS" id="PR00723">
    <property type="entry name" value="SUBTILISIN"/>
</dbReference>
<reference evidence="11" key="1">
    <citation type="submission" date="2022-12" db="EMBL/GenBank/DDBJ databases">
        <title>Draft genome assemblies for two species of Escallonia (Escalloniales).</title>
        <authorList>
            <person name="Chanderbali A."/>
            <person name="Dervinis C."/>
            <person name="Anghel I."/>
            <person name="Soltis D."/>
            <person name="Soltis P."/>
            <person name="Zapata F."/>
        </authorList>
    </citation>
    <scope>NUCLEOTIDE SEQUENCE</scope>
    <source>
        <strain evidence="11">UCBG92.1500</strain>
        <tissue evidence="11">Leaf</tissue>
    </source>
</reference>
<dbReference type="InterPro" id="IPR041469">
    <property type="entry name" value="Subtilisin-like_FN3"/>
</dbReference>
<dbReference type="PANTHER" id="PTHR10795">
    <property type="entry name" value="PROPROTEIN CONVERTASE SUBTILISIN/KEXIN"/>
    <property type="match status" value="1"/>
</dbReference>
<dbReference type="GO" id="GO:0004252">
    <property type="term" value="F:serine-type endopeptidase activity"/>
    <property type="evidence" value="ECO:0007669"/>
    <property type="project" value="UniProtKB-UniRule"/>
</dbReference>
<evidence type="ECO:0000256" key="7">
    <source>
        <dbReference type="PROSITE-ProRule" id="PRU01240"/>
    </source>
</evidence>
<keyword evidence="5 7" id="KW-0720">Serine protease</keyword>
<evidence type="ECO:0000256" key="1">
    <source>
        <dbReference type="ARBA" id="ARBA00011073"/>
    </source>
</evidence>
<feature type="active site" description="Charge relay system" evidence="6 7">
    <location>
        <position position="126"/>
    </location>
</feature>
<evidence type="ECO:0000313" key="12">
    <source>
        <dbReference type="Proteomes" id="UP001187471"/>
    </source>
</evidence>
<organism evidence="11 12">
    <name type="scientific">Escallonia rubra</name>
    <dbReference type="NCBI Taxonomy" id="112253"/>
    <lineage>
        <taxon>Eukaryota</taxon>
        <taxon>Viridiplantae</taxon>
        <taxon>Streptophyta</taxon>
        <taxon>Embryophyta</taxon>
        <taxon>Tracheophyta</taxon>
        <taxon>Spermatophyta</taxon>
        <taxon>Magnoliopsida</taxon>
        <taxon>eudicotyledons</taxon>
        <taxon>Gunneridae</taxon>
        <taxon>Pentapetalae</taxon>
        <taxon>asterids</taxon>
        <taxon>campanulids</taxon>
        <taxon>Escalloniales</taxon>
        <taxon>Escalloniaceae</taxon>
        <taxon>Escallonia</taxon>
    </lineage>
</organism>
<dbReference type="Pfam" id="PF00082">
    <property type="entry name" value="Peptidase_S8"/>
    <property type="match status" value="1"/>
</dbReference>
<evidence type="ECO:0000256" key="6">
    <source>
        <dbReference type="PIRSR" id="PIRSR615500-1"/>
    </source>
</evidence>
<dbReference type="Gene3D" id="3.50.30.30">
    <property type="match status" value="1"/>
</dbReference>
<evidence type="ECO:0000313" key="11">
    <source>
        <dbReference type="EMBL" id="KAK2978878.1"/>
    </source>
</evidence>
<dbReference type="InterPro" id="IPR036852">
    <property type="entry name" value="Peptidase_S8/S53_dom_sf"/>
</dbReference>
<evidence type="ECO:0000256" key="2">
    <source>
        <dbReference type="ARBA" id="ARBA00022670"/>
    </source>
</evidence>
<feature type="domain" description="Inhibitor I9" evidence="9">
    <location>
        <begin position="19"/>
        <end position="95"/>
    </location>
</feature>
<dbReference type="PROSITE" id="PS00138">
    <property type="entry name" value="SUBTILASE_SER"/>
    <property type="match status" value="1"/>
</dbReference>
<dbReference type="Proteomes" id="UP001187471">
    <property type="component" value="Unassembled WGS sequence"/>
</dbReference>
<dbReference type="Gene3D" id="3.30.70.80">
    <property type="entry name" value="Peptidase S8 propeptide/proteinase inhibitor I9"/>
    <property type="match status" value="1"/>
</dbReference>
<dbReference type="InterPro" id="IPR010259">
    <property type="entry name" value="S8pro/Inhibitor_I9"/>
</dbReference>
<evidence type="ECO:0008006" key="13">
    <source>
        <dbReference type="Google" id="ProtNLM"/>
    </source>
</evidence>
<evidence type="ECO:0000256" key="4">
    <source>
        <dbReference type="ARBA" id="ARBA00022801"/>
    </source>
</evidence>
<keyword evidence="4 7" id="KW-0378">Hydrolase</keyword>
<dbReference type="InterPro" id="IPR000209">
    <property type="entry name" value="Peptidase_S8/S53_dom"/>
</dbReference>
<gene>
    <name evidence="11" type="ORF">RJ640_030927</name>
</gene>
<feature type="active site" description="Charge relay system" evidence="6 7">
    <location>
        <position position="494"/>
    </location>
</feature>
<dbReference type="PROSITE" id="PS51892">
    <property type="entry name" value="SUBTILASE"/>
    <property type="match status" value="1"/>
</dbReference>
<comment type="caution">
    <text evidence="11">The sequence shown here is derived from an EMBL/GenBank/DDBJ whole genome shotgun (WGS) entry which is preliminary data.</text>
</comment>
<evidence type="ECO:0000259" key="10">
    <source>
        <dbReference type="Pfam" id="PF17766"/>
    </source>
</evidence>
<dbReference type="SUPFAM" id="SSF52743">
    <property type="entry name" value="Subtilisin-like"/>
    <property type="match status" value="1"/>
</dbReference>
<name>A0AA88R463_9ASTE</name>
<dbReference type="CDD" id="cd02120">
    <property type="entry name" value="PA_subtilisin_like"/>
    <property type="match status" value="1"/>
</dbReference>
<dbReference type="EMBL" id="JAVXUO010001813">
    <property type="protein sequence ID" value="KAK2978878.1"/>
    <property type="molecule type" value="Genomic_DNA"/>
</dbReference>
<feature type="active site" description="Charge relay system" evidence="6 7">
    <location>
        <position position="188"/>
    </location>
</feature>
<comment type="similarity">
    <text evidence="1 7">Belongs to the peptidase S8 family.</text>
</comment>
<feature type="domain" description="Peptidase S8/S53" evidence="8">
    <location>
        <begin position="118"/>
        <end position="528"/>
    </location>
</feature>
<protein>
    <recommendedName>
        <fullName evidence="13">Subtilisin-like protease SBT4.15</fullName>
    </recommendedName>
</protein>
<dbReference type="InterPro" id="IPR015500">
    <property type="entry name" value="Peptidase_S8_subtilisin-rel"/>
</dbReference>
<keyword evidence="3" id="KW-0732">Signal</keyword>
<evidence type="ECO:0000256" key="3">
    <source>
        <dbReference type="ARBA" id="ARBA00022729"/>
    </source>
</evidence>
<sequence>VVDNLFFCIPLAGNGEQPYIVYMGALPEGQKTLLEEHNNLLLEAIGDEKMARDHKIHSYGRSFNGFVARLFPHEATILSGKEGIVSVFPNRVNQLLTTRSWDFLGMPETSKRNHQVESNLIIGVLDTGVYPDSPSFDDKGYGPPPSKWKGKCEKGVNFTGCNNKVIGARYFNLENGPQDPTPVDQIGHGTHTSSTAVGNSVIGASLYGLAKGTARGGVPSARLAMYKVCYEMGCSDMDILAGFDNAIADGVDLISLSVGGMSRPFFEDSIAIGTFHAVKKGILTACAAGNSGPDICTVENVAPWIMTVAASSIDRQFETDVKLGNGMKTTGISINTFTPKKKMYPLTSGAQAANISDERFGSASICDIGTLSESKVNGKMVYCMGTIGRPDGQDLAVGDDGGIGAIISVEEELDTAFTFAIPATFIDAKAGKKIDQYINTTNGDGDERLVTATTTMASGGGGDGGGDADELTTVTGYTDLDKRHVKYSIESGTSMATPHAAGAAAYVKTFHPTWSPAAIKSALMTTAKPMKIKPIGAALASGSGQINPTKALHPGLIYDLDMTSYIQYLCKEGYNSTTIALLTGGKKRYNCSSFKPAQGSDGLNYPSMHIQLDSPNSDISAVFYRTVTNVGLAKSVYKVKVKTHKGLSVSVIPETLTFDRLYQKKSYKVVVKGKFIEDNSWMLSASIAWSDTKHFVKSPILVYRPL</sequence>
<accession>A0AA88R463</accession>
<proteinExistence type="inferred from homology"/>
<feature type="domain" description="Subtilisin-like protease fibronectin type-III" evidence="10">
    <location>
        <begin position="603"/>
        <end position="702"/>
    </location>
</feature>
<dbReference type="InterPro" id="IPR037045">
    <property type="entry name" value="S8pro/Inhibitor_I9_sf"/>
</dbReference>
<feature type="non-terminal residue" evidence="11">
    <location>
        <position position="1"/>
    </location>
</feature>
<keyword evidence="12" id="KW-1185">Reference proteome</keyword>
<evidence type="ECO:0000259" key="8">
    <source>
        <dbReference type="Pfam" id="PF00082"/>
    </source>
</evidence>
<dbReference type="InterPro" id="IPR045051">
    <property type="entry name" value="SBT"/>
</dbReference>
<dbReference type="InterPro" id="IPR023828">
    <property type="entry name" value="Peptidase_S8_Ser-AS"/>
</dbReference>
<evidence type="ECO:0000256" key="5">
    <source>
        <dbReference type="ARBA" id="ARBA00022825"/>
    </source>
</evidence>
<dbReference type="Gene3D" id="3.40.50.200">
    <property type="entry name" value="Peptidase S8/S53 domain"/>
    <property type="match status" value="2"/>
</dbReference>
<evidence type="ECO:0000259" key="9">
    <source>
        <dbReference type="Pfam" id="PF05922"/>
    </source>
</evidence>
<dbReference type="Pfam" id="PF17766">
    <property type="entry name" value="fn3_6"/>
    <property type="match status" value="1"/>
</dbReference>
<dbReference type="CDD" id="cd04852">
    <property type="entry name" value="Peptidases_S8_3"/>
    <property type="match status" value="1"/>
</dbReference>
<dbReference type="Pfam" id="PF05922">
    <property type="entry name" value="Inhibitor_I9"/>
    <property type="match status" value="1"/>
</dbReference>
<keyword evidence="2 7" id="KW-0645">Protease</keyword>